<keyword evidence="1" id="KW-0472">Membrane</keyword>
<feature type="transmembrane region" description="Helical" evidence="1">
    <location>
        <begin position="6"/>
        <end position="32"/>
    </location>
</feature>
<sequence length="137" mass="16724">MYKKILVFYIVCTTCILIQWKQIVINWCLLYSSNKFVMWHNRVGEISCSSHIYLLSTRNQMLLRFHAQLIQRITHFLDSPFKKICLCYVDKFLSQSFNKYYLIIRIDIEHHVAYNLTHYCHQFNKLLQVFPFAIDYW</sequence>
<evidence type="ECO:0000313" key="3">
    <source>
        <dbReference type="Proteomes" id="UP000257109"/>
    </source>
</evidence>
<accession>A0A371GXC5</accession>
<keyword evidence="1" id="KW-0812">Transmembrane</keyword>
<protein>
    <submittedName>
        <fullName evidence="2">Uncharacterized protein</fullName>
    </submittedName>
</protein>
<keyword evidence="1" id="KW-1133">Transmembrane helix</keyword>
<proteinExistence type="predicted"/>
<keyword evidence="3" id="KW-1185">Reference proteome</keyword>
<organism evidence="2 3">
    <name type="scientific">Mucuna pruriens</name>
    <name type="common">Velvet bean</name>
    <name type="synonym">Dolichos pruriens</name>
    <dbReference type="NCBI Taxonomy" id="157652"/>
    <lineage>
        <taxon>Eukaryota</taxon>
        <taxon>Viridiplantae</taxon>
        <taxon>Streptophyta</taxon>
        <taxon>Embryophyta</taxon>
        <taxon>Tracheophyta</taxon>
        <taxon>Spermatophyta</taxon>
        <taxon>Magnoliopsida</taxon>
        <taxon>eudicotyledons</taxon>
        <taxon>Gunneridae</taxon>
        <taxon>Pentapetalae</taxon>
        <taxon>rosids</taxon>
        <taxon>fabids</taxon>
        <taxon>Fabales</taxon>
        <taxon>Fabaceae</taxon>
        <taxon>Papilionoideae</taxon>
        <taxon>50 kb inversion clade</taxon>
        <taxon>NPAAA clade</taxon>
        <taxon>indigoferoid/millettioid clade</taxon>
        <taxon>Phaseoleae</taxon>
        <taxon>Mucuna</taxon>
    </lineage>
</organism>
<feature type="non-terminal residue" evidence="2">
    <location>
        <position position="1"/>
    </location>
</feature>
<evidence type="ECO:0000256" key="1">
    <source>
        <dbReference type="SAM" id="Phobius"/>
    </source>
</evidence>
<evidence type="ECO:0000313" key="2">
    <source>
        <dbReference type="EMBL" id="RDX95096.1"/>
    </source>
</evidence>
<name>A0A371GXC5_MUCPR</name>
<dbReference type="Proteomes" id="UP000257109">
    <property type="component" value="Unassembled WGS sequence"/>
</dbReference>
<dbReference type="EMBL" id="QJKJ01004208">
    <property type="protein sequence ID" value="RDX95096.1"/>
    <property type="molecule type" value="Genomic_DNA"/>
</dbReference>
<comment type="caution">
    <text evidence="2">The sequence shown here is derived from an EMBL/GenBank/DDBJ whole genome shotgun (WGS) entry which is preliminary data.</text>
</comment>
<reference evidence="2" key="1">
    <citation type="submission" date="2018-05" db="EMBL/GenBank/DDBJ databases">
        <title>Draft genome of Mucuna pruriens seed.</title>
        <authorList>
            <person name="Nnadi N.E."/>
            <person name="Vos R."/>
            <person name="Hasami M.H."/>
            <person name="Devisetty U.K."/>
            <person name="Aguiy J.C."/>
        </authorList>
    </citation>
    <scope>NUCLEOTIDE SEQUENCE [LARGE SCALE GENOMIC DNA]</scope>
    <source>
        <strain evidence="2">JCA_2017</strain>
    </source>
</reference>
<gene>
    <name evidence="2" type="ORF">CR513_22426</name>
</gene>
<dbReference type="AlphaFoldDB" id="A0A371GXC5"/>